<organism evidence="2 3">
    <name type="scientific">Leekyejoonella antrihumi</name>
    <dbReference type="NCBI Taxonomy" id="1660198"/>
    <lineage>
        <taxon>Bacteria</taxon>
        <taxon>Bacillati</taxon>
        <taxon>Actinomycetota</taxon>
        <taxon>Actinomycetes</taxon>
        <taxon>Micrococcales</taxon>
        <taxon>Dermacoccaceae</taxon>
        <taxon>Leekyejoonella</taxon>
    </lineage>
</organism>
<dbReference type="EMBL" id="VCQV01000086">
    <property type="protein sequence ID" value="TWP32199.1"/>
    <property type="molecule type" value="Genomic_DNA"/>
</dbReference>
<dbReference type="AlphaFoldDB" id="A0A563DPU3"/>
<comment type="caution">
    <text evidence="2">The sequence shown here is derived from an EMBL/GenBank/DDBJ whole genome shotgun (WGS) entry which is preliminary data.</text>
</comment>
<dbReference type="RefSeq" id="WP_146321435.1">
    <property type="nucleotide sequence ID" value="NZ_VCQV01000086.1"/>
</dbReference>
<keyword evidence="1" id="KW-0812">Transmembrane</keyword>
<name>A0A563DPU3_9MICO</name>
<sequence length="237" mass="24391">MNHVEDRTRAAMRAYAKSVQPPPVEVIFARADRTQAAATSSRPARRRRLRRGVLALAVSAVTIGLAGGTLAVMDPFGNRAAPGANATHSAATGGQVGMAPGCPPGLAVLNGVSMSDGSVPEPIAVTPGQKLTLGAQIPPARADRPLKTLTLYLARSDYLVQPTSANSLSTSDVVDLAPGQKSVTMTLTIPPTLSAGTYDVVEVGTWPGPSLCGNNTNTDPPTMVGHSYDSLVSVVVD</sequence>
<evidence type="ECO:0000256" key="1">
    <source>
        <dbReference type="SAM" id="Phobius"/>
    </source>
</evidence>
<protein>
    <submittedName>
        <fullName evidence="2">Uncharacterized protein</fullName>
    </submittedName>
</protein>
<proteinExistence type="predicted"/>
<evidence type="ECO:0000313" key="2">
    <source>
        <dbReference type="EMBL" id="TWP32199.1"/>
    </source>
</evidence>
<reference evidence="2 3" key="1">
    <citation type="submission" date="2019-05" db="EMBL/GenBank/DDBJ databases">
        <authorList>
            <person name="Lee S.D."/>
        </authorList>
    </citation>
    <scope>NUCLEOTIDE SEQUENCE [LARGE SCALE GENOMIC DNA]</scope>
    <source>
        <strain evidence="2 3">C5-26</strain>
    </source>
</reference>
<keyword evidence="1" id="KW-1133">Transmembrane helix</keyword>
<accession>A0A563DPU3</accession>
<gene>
    <name evidence="2" type="ORF">FGL98_24545</name>
</gene>
<keyword evidence="1" id="KW-0472">Membrane</keyword>
<dbReference type="Proteomes" id="UP000320244">
    <property type="component" value="Unassembled WGS sequence"/>
</dbReference>
<reference evidence="2 3" key="2">
    <citation type="submission" date="2019-08" db="EMBL/GenBank/DDBJ databases">
        <title>Jejuicoccus antrihumi gen. nov., sp. nov., a new member of the family Dermacoccaceae isolated from a cave.</title>
        <authorList>
            <person name="Schumann P."/>
            <person name="Kim I.S."/>
        </authorList>
    </citation>
    <scope>NUCLEOTIDE SEQUENCE [LARGE SCALE GENOMIC DNA]</scope>
    <source>
        <strain evidence="2 3">C5-26</strain>
    </source>
</reference>
<keyword evidence="3" id="KW-1185">Reference proteome</keyword>
<evidence type="ECO:0000313" key="3">
    <source>
        <dbReference type="Proteomes" id="UP000320244"/>
    </source>
</evidence>
<feature type="transmembrane region" description="Helical" evidence="1">
    <location>
        <begin position="52"/>
        <end position="73"/>
    </location>
</feature>